<dbReference type="VEuPathDB" id="TriTrypDB:Tb427_000622500"/>
<feature type="region of interest" description="Disordered" evidence="10">
    <location>
        <begin position="381"/>
        <end position="489"/>
    </location>
</feature>
<keyword evidence="5 11" id="KW-0732">Signal</keyword>
<keyword evidence="3" id="KW-1003">Cell membrane</keyword>
<comment type="subcellular location">
    <subcellularLocation>
        <location evidence="2">Cell membrane</location>
        <topology evidence="2">Lipid-anchor</topology>
        <topology evidence="2">GPI-anchor</topology>
    </subcellularLocation>
</comment>
<feature type="signal peptide" evidence="11">
    <location>
        <begin position="1"/>
        <end position="21"/>
    </location>
</feature>
<dbReference type="VEuPathDB" id="TriTrypDB:Tbg972.7.7540"/>
<organism evidence="14">
    <name type="scientific">Trypanosoma brucei</name>
    <dbReference type="NCBI Taxonomy" id="5691"/>
    <lineage>
        <taxon>Eukaryota</taxon>
        <taxon>Discoba</taxon>
        <taxon>Euglenozoa</taxon>
        <taxon>Kinetoplastea</taxon>
        <taxon>Metakinetoplastina</taxon>
        <taxon>Trypanosomatida</taxon>
        <taxon>Trypanosomatidae</taxon>
        <taxon>Trypanosoma</taxon>
    </lineage>
</organism>
<evidence type="ECO:0000256" key="2">
    <source>
        <dbReference type="ARBA" id="ARBA00004609"/>
    </source>
</evidence>
<dbReference type="VEuPathDB" id="TriTrypDB:Tb1125.4.5560"/>
<evidence type="ECO:0000256" key="8">
    <source>
        <dbReference type="ARBA" id="ARBA00023288"/>
    </source>
</evidence>
<comment type="function">
    <text evidence="1">VSG forms a coat on the surface of the parasite. The trypanosome evades the immune response of the host by expressing a series of antigenically distinct VSGs from an estimated 1000 VSG genes.</text>
</comment>
<feature type="coiled-coil region" evidence="9">
    <location>
        <begin position="342"/>
        <end position="376"/>
    </location>
</feature>
<reference evidence="14" key="1">
    <citation type="submission" date="2013-02" db="EMBL/GenBank/DDBJ databases">
        <authorList>
            <person name="Cross G.A.M."/>
            <person name="Kim H.-S."/>
            <person name="Wickstead B."/>
        </authorList>
    </citation>
    <scope>NUCLEOTIDE SEQUENCE</scope>
    <source>
        <strain evidence="14">Lister 427</strain>
    </source>
</reference>
<dbReference type="InterPro" id="IPR019609">
    <property type="entry name" value="Variant_surf_glycoprt_trypan_C"/>
</dbReference>
<keyword evidence="4" id="KW-0336">GPI-anchor</keyword>
<name>M4SWZ4_9TRYP</name>
<keyword evidence="6" id="KW-0472">Membrane</keyword>
<feature type="compositionally biased region" description="Low complexity" evidence="10">
    <location>
        <begin position="391"/>
        <end position="404"/>
    </location>
</feature>
<evidence type="ECO:0000256" key="4">
    <source>
        <dbReference type="ARBA" id="ARBA00022622"/>
    </source>
</evidence>
<dbReference type="InterPro" id="IPR025932">
    <property type="entry name" value="Trypano_VSG_B_N_dom"/>
</dbReference>
<evidence type="ECO:0000256" key="5">
    <source>
        <dbReference type="ARBA" id="ARBA00022729"/>
    </source>
</evidence>
<dbReference type="GO" id="GO:0098552">
    <property type="term" value="C:side of membrane"/>
    <property type="evidence" value="ECO:0007669"/>
    <property type="project" value="UniProtKB-KW"/>
</dbReference>
<evidence type="ECO:0000256" key="3">
    <source>
        <dbReference type="ARBA" id="ARBA00022475"/>
    </source>
</evidence>
<reference evidence="14" key="2">
    <citation type="journal article" date="2014" name="Mol. Biochem. Parasitol.">
        <title>Capturing the variant surface glycoprotein repertoire (the VSGnome) of Trypanosoma brucei Lister 427.</title>
        <authorList>
            <person name="Cross G.A."/>
            <person name="Kim H.S."/>
            <person name="Wickstead B."/>
        </authorList>
    </citation>
    <scope>NUCLEOTIDE SEQUENCE</scope>
    <source>
        <strain evidence="14">Lister 427</strain>
    </source>
</reference>
<feature type="chain" id="PRO_5004057501" evidence="11">
    <location>
        <begin position="22"/>
        <end position="516"/>
    </location>
</feature>
<dbReference type="EMBL" id="KC613542">
    <property type="protein sequence ID" value="AGH60973.1"/>
    <property type="molecule type" value="Genomic_DNA"/>
</dbReference>
<protein>
    <submittedName>
        <fullName evidence="14">Variant surface glycoprotein 401</fullName>
    </submittedName>
</protein>
<evidence type="ECO:0000256" key="9">
    <source>
        <dbReference type="SAM" id="Coils"/>
    </source>
</evidence>
<dbReference type="GO" id="GO:0005886">
    <property type="term" value="C:plasma membrane"/>
    <property type="evidence" value="ECO:0007669"/>
    <property type="project" value="UniProtKB-SubCell"/>
</dbReference>
<evidence type="ECO:0000259" key="13">
    <source>
        <dbReference type="Pfam" id="PF13206"/>
    </source>
</evidence>
<keyword evidence="7" id="KW-0325">Glycoprotein</keyword>
<evidence type="ECO:0000256" key="11">
    <source>
        <dbReference type="SAM" id="SignalP"/>
    </source>
</evidence>
<feature type="compositionally biased region" description="Basic and acidic residues" evidence="10">
    <location>
        <begin position="461"/>
        <end position="471"/>
    </location>
</feature>
<feature type="domain" description="Trypanosome variant surface glycoprotein C-terminal" evidence="12">
    <location>
        <begin position="407"/>
        <end position="513"/>
    </location>
</feature>
<keyword evidence="8" id="KW-0449">Lipoprotein</keyword>
<feature type="domain" description="Trypanosome variant surface glycoprotein B-type N-terminal" evidence="13">
    <location>
        <begin position="10"/>
        <end position="364"/>
    </location>
</feature>
<dbReference type="AlphaFoldDB" id="M4SWZ4"/>
<sequence length="516" mass="54872">MLLRCLTVFLLFIAAPETTIAAVQKENGGDFQLLCAVVALASAEPDAAGVPDISDDKLQHVRALNMSTADEKWQEVFKGGSAANKWETRQKKSGPEPFQSHWATTYDGWVKDKEKVDSGSGTTSWLAQNPTPITAEGKRAASEKINATLNRILSLQTTLKSKITEAKETKPNEAKTAVLQAVYGTGVSDNKFDQTKSIASASTWSSGCANNGGKSAIGDIMCICGTSGDSADQCNAPGISFKWDGSNDDTVATEIKNKCGKAPTAKYTAAALHRLIATAIARLRYDKTASNALVPYLGKTGGSGTCSGGDGQSCVIYKFDTSKGGARTAGFDIPWLNHLVLAADALDQAEKAAQQATKLSEQINDLAETCEEAYKAKRYDREPAQVTKSDATATAAQQTKQKTQCPGKNTTEEECPEAHCDYDAKTKECKPKPGTENPATGTGDGAAGGATAAGCARHKTKEPCENDKTGDKQNCAWRKGKDNSPDQEKEMCRSGSFLVNKKFSLRTAAFMSLIAL</sequence>
<evidence type="ECO:0000256" key="1">
    <source>
        <dbReference type="ARBA" id="ARBA00002523"/>
    </source>
</evidence>
<feature type="compositionally biased region" description="Basic and acidic residues" evidence="10">
    <location>
        <begin position="479"/>
        <end position="489"/>
    </location>
</feature>
<proteinExistence type="predicted"/>
<feature type="compositionally biased region" description="Basic and acidic residues" evidence="10">
    <location>
        <begin position="416"/>
        <end position="433"/>
    </location>
</feature>
<dbReference type="Pfam" id="PF13206">
    <property type="entry name" value="VSG_B"/>
    <property type="match status" value="1"/>
</dbReference>
<keyword evidence="9" id="KW-0175">Coiled coil</keyword>
<dbReference type="VEuPathDB" id="TriTrypDB:Tb927.4.5560"/>
<accession>M4SWZ4</accession>
<evidence type="ECO:0000256" key="6">
    <source>
        <dbReference type="ARBA" id="ARBA00023136"/>
    </source>
</evidence>
<evidence type="ECO:0000259" key="12">
    <source>
        <dbReference type="Pfam" id="PF10659"/>
    </source>
</evidence>
<evidence type="ECO:0000313" key="14">
    <source>
        <dbReference type="EMBL" id="AGH60973.1"/>
    </source>
</evidence>
<dbReference type="Pfam" id="PF10659">
    <property type="entry name" value="Trypan_glycop_C"/>
    <property type="match status" value="1"/>
</dbReference>
<evidence type="ECO:0000256" key="10">
    <source>
        <dbReference type="SAM" id="MobiDB-lite"/>
    </source>
</evidence>
<evidence type="ECO:0000256" key="7">
    <source>
        <dbReference type="ARBA" id="ARBA00023180"/>
    </source>
</evidence>